<evidence type="ECO:0000259" key="2">
    <source>
        <dbReference type="PROSITE" id="PS50878"/>
    </source>
</evidence>
<sequence length="732" mass="84949">RGQRMKWTKEMNIKVTCSYYLATNLEQDRTGYRQRLHNIWSELCPTIPVTEQRIADQVRTIMKRNFLSQAELDNIKQEVASQVIRQQPDPSPEEDECQELPVYTEHQPAAMQEAEAPAAEQRGATEKDNCKKYGGIPLNRQPPIPKIPYNRKSQETVTIANEALVEHLPQSESLEDTCHLVYTAAIAVGTVLGMNVECPMTNKQERVPAWRRIIGDNINRLCAEIGILVNFLKNPKNASKKVTEEVKKIRRKLKLREKQKDYQKHLTLHRDFLKQKIAVYRRYNKANKQRQQNFTFTTNQKKFYHLLEEKGKQGNKEVRAPEPYEMHRFWSHIWENPVEHDRGAFWLQEEENSFADVAAMENLQITLKTATKRTLSWKSPGTDHIQNYWWKYFTSTHITLASQFQAILEDPRLVPGFMTEGITYMLPQEPRDRPACYSLIPSSQTRRNISIAWVDYNKAFDSVPHSWLIHALRMYKVNEKVIALLSTLMQTWHTRLHINLGGQRYQTQSVCIERGIFQGDSLSPLWFCLALNPLSKMLKNSGYGYSLGRRPTVLVSHLFYMDDLKLYAKNSDQLQSMLELVSSFSKSVTMEIGVDKCTVLHAKRGKLERHNNVQLLDGAEIQELGPEKCYKYLGMQQQLNINTTKIKEAVTATFKKRLKLIMKIQLNAKNKTQAINTWASPVLAYTYGVLKWSKTSLDTLDRKVRATLKENRMHHPQVSMARLYLPRRVGGR</sequence>
<dbReference type="PANTHER" id="PTHR35450:SF2">
    <property type="entry name" value="REVERSE TRANSCRIPTASE DOMAIN-CONTAINING PROTEIN"/>
    <property type="match status" value="1"/>
</dbReference>
<name>H3AQQ4_LATCH</name>
<dbReference type="InParanoid" id="H3AQQ4"/>
<evidence type="ECO:0000256" key="1">
    <source>
        <dbReference type="SAM" id="MobiDB-lite"/>
    </source>
</evidence>
<evidence type="ECO:0000313" key="3">
    <source>
        <dbReference type="Ensembl" id="ENSLACP00000011975.1"/>
    </source>
</evidence>
<dbReference type="InterPro" id="IPR000477">
    <property type="entry name" value="RT_dom"/>
</dbReference>
<dbReference type="InterPro" id="IPR043502">
    <property type="entry name" value="DNA/RNA_pol_sf"/>
</dbReference>
<keyword evidence="4" id="KW-1185">Reference proteome</keyword>
<feature type="compositionally biased region" description="Low complexity" evidence="1">
    <location>
        <begin position="110"/>
        <end position="121"/>
    </location>
</feature>
<protein>
    <recommendedName>
        <fullName evidence="2">Reverse transcriptase domain-containing protein</fullName>
    </recommendedName>
</protein>
<dbReference type="GeneTree" id="ENSGT00940000164833"/>
<feature type="region of interest" description="Disordered" evidence="1">
    <location>
        <begin position="110"/>
        <end position="149"/>
    </location>
</feature>
<dbReference type="eggNOG" id="KOG1075">
    <property type="taxonomic scope" value="Eukaryota"/>
</dbReference>
<dbReference type="Proteomes" id="UP000008672">
    <property type="component" value="Unassembled WGS sequence"/>
</dbReference>
<dbReference type="CDD" id="cd01650">
    <property type="entry name" value="RT_nLTR_like"/>
    <property type="match status" value="1"/>
</dbReference>
<dbReference type="PANTHER" id="PTHR35450">
    <property type="entry name" value="REVERSE TRANSCRIPTASE DOMAIN-CONTAINING PROTEIN"/>
    <property type="match status" value="1"/>
</dbReference>
<feature type="domain" description="Reverse transcriptase" evidence="2">
    <location>
        <begin position="347"/>
        <end position="637"/>
    </location>
</feature>
<dbReference type="EMBL" id="AFYH01106869">
    <property type="status" value="NOT_ANNOTATED_CDS"/>
    <property type="molecule type" value="Genomic_DNA"/>
</dbReference>
<dbReference type="Ensembl" id="ENSLACT00000012066.1">
    <property type="protein sequence ID" value="ENSLACP00000011975.1"/>
    <property type="gene ID" value="ENSLACG00000010539.1"/>
</dbReference>
<dbReference type="AlphaFoldDB" id="H3AQQ4"/>
<dbReference type="SUPFAM" id="SSF56672">
    <property type="entry name" value="DNA/RNA polymerases"/>
    <property type="match status" value="1"/>
</dbReference>
<organism evidence="3 4">
    <name type="scientific">Latimeria chalumnae</name>
    <name type="common">Coelacanth</name>
    <dbReference type="NCBI Taxonomy" id="7897"/>
    <lineage>
        <taxon>Eukaryota</taxon>
        <taxon>Metazoa</taxon>
        <taxon>Chordata</taxon>
        <taxon>Craniata</taxon>
        <taxon>Vertebrata</taxon>
        <taxon>Euteleostomi</taxon>
        <taxon>Coelacanthiformes</taxon>
        <taxon>Coelacanthidae</taxon>
        <taxon>Latimeria</taxon>
    </lineage>
</organism>
<reference evidence="3" key="2">
    <citation type="submission" date="2025-08" db="UniProtKB">
        <authorList>
            <consortium name="Ensembl"/>
        </authorList>
    </citation>
    <scope>IDENTIFICATION</scope>
</reference>
<proteinExistence type="predicted"/>
<dbReference type="PROSITE" id="PS50878">
    <property type="entry name" value="RT_POL"/>
    <property type="match status" value="1"/>
</dbReference>
<evidence type="ECO:0000313" key="4">
    <source>
        <dbReference type="Proteomes" id="UP000008672"/>
    </source>
</evidence>
<accession>H3AQQ4</accession>
<reference evidence="3" key="3">
    <citation type="submission" date="2025-09" db="UniProtKB">
        <authorList>
            <consortium name="Ensembl"/>
        </authorList>
    </citation>
    <scope>IDENTIFICATION</scope>
</reference>
<dbReference type="Pfam" id="PF00078">
    <property type="entry name" value="RVT_1"/>
    <property type="match status" value="1"/>
</dbReference>
<reference evidence="4" key="1">
    <citation type="submission" date="2011-08" db="EMBL/GenBank/DDBJ databases">
        <title>The draft genome of Latimeria chalumnae.</title>
        <authorList>
            <person name="Di Palma F."/>
            <person name="Alfoldi J."/>
            <person name="Johnson J."/>
            <person name="Berlin A."/>
            <person name="Gnerre S."/>
            <person name="Jaffe D."/>
            <person name="MacCallum I."/>
            <person name="Young S."/>
            <person name="Walker B.J."/>
            <person name="Lander E."/>
            <person name="Lindblad-Toh K."/>
        </authorList>
    </citation>
    <scope>NUCLEOTIDE SEQUENCE [LARGE SCALE GENOMIC DNA]</scope>
    <source>
        <strain evidence="4">Wild caught</strain>
    </source>
</reference>
<dbReference type="OMA" id="HNIWSEL"/>
<dbReference type="HOGENOM" id="CLU_008338_4_0_1"/>